<name>A0A7K1FKY3_9ACTN</name>
<organism evidence="1 2">
    <name type="scientific">Nakamurella alba</name>
    <dbReference type="NCBI Taxonomy" id="2665158"/>
    <lineage>
        <taxon>Bacteria</taxon>
        <taxon>Bacillati</taxon>
        <taxon>Actinomycetota</taxon>
        <taxon>Actinomycetes</taxon>
        <taxon>Nakamurellales</taxon>
        <taxon>Nakamurellaceae</taxon>
        <taxon>Nakamurella</taxon>
    </lineage>
</organism>
<reference evidence="1 2" key="1">
    <citation type="submission" date="2019-11" db="EMBL/GenBank/DDBJ databases">
        <authorList>
            <person name="Jiang L.-Q."/>
        </authorList>
    </citation>
    <scope>NUCLEOTIDE SEQUENCE [LARGE SCALE GENOMIC DNA]</scope>
    <source>
        <strain evidence="1 2">YIM 132087</strain>
    </source>
</reference>
<evidence type="ECO:0000313" key="1">
    <source>
        <dbReference type="EMBL" id="MTD14756.1"/>
    </source>
</evidence>
<dbReference type="RefSeq" id="WP_154768779.1">
    <property type="nucleotide sequence ID" value="NZ_WLYK01000005.1"/>
</dbReference>
<gene>
    <name evidence="1" type="ORF">GIS00_12480</name>
</gene>
<dbReference type="Proteomes" id="UP000460221">
    <property type="component" value="Unassembled WGS sequence"/>
</dbReference>
<accession>A0A7K1FKY3</accession>
<evidence type="ECO:0000313" key="2">
    <source>
        <dbReference type="Proteomes" id="UP000460221"/>
    </source>
</evidence>
<protein>
    <submittedName>
        <fullName evidence="1">Uncharacterized protein</fullName>
    </submittedName>
</protein>
<proteinExistence type="predicted"/>
<keyword evidence="2" id="KW-1185">Reference proteome</keyword>
<sequence>MTEMTVTEATLTTPVANPRRTVLQPPVVVPAEAVLAGGLVMAGATDADACVDGVCAVPTA</sequence>
<dbReference type="EMBL" id="WLYK01000005">
    <property type="protein sequence ID" value="MTD14756.1"/>
    <property type="molecule type" value="Genomic_DNA"/>
</dbReference>
<dbReference type="AlphaFoldDB" id="A0A7K1FKY3"/>
<comment type="caution">
    <text evidence="1">The sequence shown here is derived from an EMBL/GenBank/DDBJ whole genome shotgun (WGS) entry which is preliminary data.</text>
</comment>